<feature type="domain" description="Transposase IS4-like" evidence="2">
    <location>
        <begin position="233"/>
        <end position="458"/>
    </location>
</feature>
<dbReference type="InterPro" id="IPR008490">
    <property type="entry name" value="Transposase_InsH_N"/>
</dbReference>
<dbReference type="RefSeq" id="WP_256617372.1">
    <property type="nucleotide sequence ID" value="NZ_JANIBK010000292.1"/>
</dbReference>
<gene>
    <name evidence="4" type="ORF">NP596_21215</name>
</gene>
<dbReference type="Proteomes" id="UP001524586">
    <property type="component" value="Unassembled WGS sequence"/>
</dbReference>
<keyword evidence="1" id="KW-0175">Coiled coil</keyword>
<feature type="coiled-coil region" evidence="1">
    <location>
        <begin position="159"/>
        <end position="222"/>
    </location>
</feature>
<reference evidence="4 5" key="1">
    <citation type="submission" date="2022-07" db="EMBL/GenBank/DDBJ databases">
        <title>Methylomonas rivi sp. nov., Methylomonas rosea sp. nov., Methylomonas aureus sp. nov. and Methylomonas subterranea sp. nov., four novel methanotrophs isolated from a freshwater creek and the deep terrestrial subsurface.</title>
        <authorList>
            <person name="Abin C."/>
            <person name="Sankaranarayanan K."/>
            <person name="Garner C."/>
            <person name="Sindelar R."/>
            <person name="Kotary K."/>
            <person name="Garner R."/>
            <person name="Barclay S."/>
            <person name="Lawson P."/>
            <person name="Krumholz L."/>
        </authorList>
    </citation>
    <scope>NUCLEOTIDE SEQUENCE [LARGE SCALE GENOMIC DNA]</scope>
    <source>
        <strain evidence="4 5">WSC-6</strain>
    </source>
</reference>
<name>A0ABT1UAV1_9GAMM</name>
<keyword evidence="5" id="KW-1185">Reference proteome</keyword>
<dbReference type="InterPro" id="IPR047629">
    <property type="entry name" value="IS1182_transpos"/>
</dbReference>
<evidence type="ECO:0000259" key="3">
    <source>
        <dbReference type="Pfam" id="PF05598"/>
    </source>
</evidence>
<dbReference type="PANTHER" id="PTHR33408">
    <property type="entry name" value="TRANSPOSASE"/>
    <property type="match status" value="1"/>
</dbReference>
<evidence type="ECO:0000256" key="1">
    <source>
        <dbReference type="SAM" id="Coils"/>
    </source>
</evidence>
<comment type="caution">
    <text evidence="4">The sequence shown here is derived from an EMBL/GenBank/DDBJ whole genome shotgun (WGS) entry which is preliminary data.</text>
</comment>
<dbReference type="EMBL" id="JANIBK010000292">
    <property type="protein sequence ID" value="MCQ8130988.1"/>
    <property type="molecule type" value="Genomic_DNA"/>
</dbReference>
<dbReference type="PANTHER" id="PTHR33408:SF2">
    <property type="entry name" value="TRANSPOSASE DDE DOMAIN-CONTAINING PROTEIN"/>
    <property type="match status" value="1"/>
</dbReference>
<feature type="domain" description="Transposase InsH N-terminal" evidence="3">
    <location>
        <begin position="19"/>
        <end position="112"/>
    </location>
</feature>
<evidence type="ECO:0000259" key="2">
    <source>
        <dbReference type="Pfam" id="PF01609"/>
    </source>
</evidence>
<evidence type="ECO:0000313" key="4">
    <source>
        <dbReference type="EMBL" id="MCQ8130988.1"/>
    </source>
</evidence>
<sequence length="491" mass="55814">MNRFIKGECRTQITLLPESLDDYVVETNPVRVVDVFVDELDLSQLGFEGVNPAVTGRPAYHPAVLLKIYIYGYLNRIQSSRRLEKETQRNIELMWLTGRLMPDFKTIANFRKENGKAIRNVCRQFVMLCQQLGLFSEALVAIDGSKFKAVNNRDRNFTSAKLQRRMEEIESSINRYLTELDTADRQEPTVAQAKTERLQDKIAALKAQMKALKDIEVQLNQTPDKQISLTDPDARSMKTRGTGIVGYNVQTAVDTQHHLIVEHDVINEGVDRSQLSGMAKKARSAMGVDDLTVIADRGYFKSEEILACHEAGITAIVPKTVTSIATAEGRFSKADFIYDAEKNEYRCPADKALIWRFSSIEHGLKLHRYWSSVCQSCTLKEQCTPGPQRRVSRWEHEDILDAMQSRLDLAPDSMRIRRQTVEHPFGTLKAWMGATHFLMKTLEHVRTEMSLHVLAYNLKRVINIMGLKALIEGIKVKMAYCCKQNESAIAV</sequence>
<dbReference type="Pfam" id="PF01609">
    <property type="entry name" value="DDE_Tnp_1"/>
    <property type="match status" value="1"/>
</dbReference>
<evidence type="ECO:0000313" key="5">
    <source>
        <dbReference type="Proteomes" id="UP001524586"/>
    </source>
</evidence>
<dbReference type="InterPro" id="IPR002559">
    <property type="entry name" value="Transposase_11"/>
</dbReference>
<accession>A0ABT1UAV1</accession>
<dbReference type="NCBIfam" id="NF033551">
    <property type="entry name" value="transpos_IS1182"/>
    <property type="match status" value="1"/>
</dbReference>
<dbReference type="Pfam" id="PF05598">
    <property type="entry name" value="DUF772"/>
    <property type="match status" value="1"/>
</dbReference>
<organism evidence="4 5">
    <name type="scientific">Methylomonas rivi</name>
    <dbReference type="NCBI Taxonomy" id="2952226"/>
    <lineage>
        <taxon>Bacteria</taxon>
        <taxon>Pseudomonadati</taxon>
        <taxon>Pseudomonadota</taxon>
        <taxon>Gammaproteobacteria</taxon>
        <taxon>Methylococcales</taxon>
        <taxon>Methylococcaceae</taxon>
        <taxon>Methylomonas</taxon>
    </lineage>
</organism>
<proteinExistence type="predicted"/>
<protein>
    <submittedName>
        <fullName evidence="4">IS1182 family transposase</fullName>
    </submittedName>
</protein>